<name>A0A5J9VI52_9POAL</name>
<protein>
    <submittedName>
        <fullName evidence="1">Uncharacterized protein</fullName>
    </submittedName>
</protein>
<dbReference type="AlphaFoldDB" id="A0A5J9VI52"/>
<dbReference type="Gramene" id="TVU35211">
    <property type="protein sequence ID" value="TVU35211"/>
    <property type="gene ID" value="EJB05_17089"/>
</dbReference>
<evidence type="ECO:0000313" key="2">
    <source>
        <dbReference type="Proteomes" id="UP000324897"/>
    </source>
</evidence>
<organism evidence="1 2">
    <name type="scientific">Eragrostis curvula</name>
    <name type="common">weeping love grass</name>
    <dbReference type="NCBI Taxonomy" id="38414"/>
    <lineage>
        <taxon>Eukaryota</taxon>
        <taxon>Viridiplantae</taxon>
        <taxon>Streptophyta</taxon>
        <taxon>Embryophyta</taxon>
        <taxon>Tracheophyta</taxon>
        <taxon>Spermatophyta</taxon>
        <taxon>Magnoliopsida</taxon>
        <taxon>Liliopsida</taxon>
        <taxon>Poales</taxon>
        <taxon>Poaceae</taxon>
        <taxon>PACMAD clade</taxon>
        <taxon>Chloridoideae</taxon>
        <taxon>Eragrostideae</taxon>
        <taxon>Eragrostidinae</taxon>
        <taxon>Eragrostis</taxon>
    </lineage>
</organism>
<dbReference type="EMBL" id="RWGY01000009">
    <property type="protein sequence ID" value="TVU35211.1"/>
    <property type="molecule type" value="Genomic_DNA"/>
</dbReference>
<dbReference type="Proteomes" id="UP000324897">
    <property type="component" value="Unassembled WGS sequence"/>
</dbReference>
<proteinExistence type="predicted"/>
<accession>A0A5J9VI52</accession>
<feature type="non-terminal residue" evidence="1">
    <location>
        <position position="1"/>
    </location>
</feature>
<comment type="caution">
    <text evidence="1">The sequence shown here is derived from an EMBL/GenBank/DDBJ whole genome shotgun (WGS) entry which is preliminary data.</text>
</comment>
<evidence type="ECO:0000313" key="1">
    <source>
        <dbReference type="EMBL" id="TVU35211.1"/>
    </source>
</evidence>
<feature type="non-terminal residue" evidence="1">
    <location>
        <position position="58"/>
    </location>
</feature>
<keyword evidence="2" id="KW-1185">Reference proteome</keyword>
<gene>
    <name evidence="1" type="ORF">EJB05_17089</name>
</gene>
<sequence>MNGCQPQDTSLKYRFRTRFLPEKLHNATLLAYTTLAIPITTESTSLLQHSDRRWSMVL</sequence>
<reference evidence="1 2" key="1">
    <citation type="journal article" date="2019" name="Sci. Rep.">
        <title>A high-quality genome of Eragrostis curvula grass provides insights into Poaceae evolution and supports new strategies to enhance forage quality.</title>
        <authorList>
            <person name="Carballo J."/>
            <person name="Santos B.A.C.M."/>
            <person name="Zappacosta D."/>
            <person name="Garbus I."/>
            <person name="Selva J.P."/>
            <person name="Gallo C.A."/>
            <person name="Diaz A."/>
            <person name="Albertini E."/>
            <person name="Caccamo M."/>
            <person name="Echenique V."/>
        </authorList>
    </citation>
    <scope>NUCLEOTIDE SEQUENCE [LARGE SCALE GENOMIC DNA]</scope>
    <source>
        <strain evidence="2">cv. Victoria</strain>
        <tissue evidence="1">Leaf</tissue>
    </source>
</reference>